<keyword evidence="1" id="KW-0175">Coiled coil</keyword>
<evidence type="ECO:0000256" key="1">
    <source>
        <dbReference type="SAM" id="Coils"/>
    </source>
</evidence>
<name>A0A6C0ASI4_9ZZZZ</name>
<sequence length="616" mass="71335">MSNMTTLNIVELIEQNPITRLSDTYHGKLITKIKNKFINEEQQLFVASFYSYLNCNPEDFVIDLDDVWNWLGFGQKVKAKILLEKQFIIDKDYKMIAPDASGAKSGRGGHNKETILLTIKAFKLFCLKAGTKKADQIHEYYLKLEETLHEVVNEESSELRNQLEQLKNEMVIKETKAKQEFDQTLTKEKALEKQKLLLREFGNAGALVYIVRVKSYENGCYVIKIGESRRGVEARFNEHKPKYEEAILLDCFMVKRSRDFENFLHNHKDIKLSNVTDLPNHEHERELFLVGKRLSYAVLLNIIRMNIKHFNENIDSDIEKIRIENETLKNILALQTQPTNSIITPQNNDLLVQLLETNKMLLETNNILVSKVANLEKSVKEILEKQNSAQSRTTTNFEQPLTTLGPRLQKINADTLQLIKVYETVTECMREDSKYKRPSLHKAIQENTIYNGFRWAYIDRELDSNIVTIQPTKVTRPQNIGYIAKLNAQKTEIIDVYLDRKTAATLNHYRSISALDLPVKNGSITNGHCYMLYEKCSANLRNNFVIKNGNKEPILYKDGVGQFDQHQNLVREFVCKYHCIRTLNMSDKTLTKALNNNHPYNGLYYKSIGTKLHCII</sequence>
<evidence type="ECO:0000313" key="3">
    <source>
        <dbReference type="EMBL" id="QHS82688.1"/>
    </source>
</evidence>
<accession>A0A6C0ASI4</accession>
<feature type="coiled-coil region" evidence="1">
    <location>
        <begin position="149"/>
        <end position="183"/>
    </location>
</feature>
<dbReference type="Pfam" id="PF10553">
    <property type="entry name" value="MSV199"/>
    <property type="match status" value="1"/>
</dbReference>
<evidence type="ECO:0000259" key="2">
    <source>
        <dbReference type="Pfam" id="PF10553"/>
    </source>
</evidence>
<protein>
    <recommendedName>
        <fullName evidence="2">MSV199 domain-containing protein</fullName>
    </recommendedName>
</protein>
<dbReference type="InterPro" id="IPR018879">
    <property type="entry name" value="MSV199_dom"/>
</dbReference>
<proteinExistence type="predicted"/>
<reference evidence="3" key="1">
    <citation type="journal article" date="2020" name="Nature">
        <title>Giant virus diversity and host interactions through global metagenomics.</title>
        <authorList>
            <person name="Schulz F."/>
            <person name="Roux S."/>
            <person name="Paez-Espino D."/>
            <person name="Jungbluth S."/>
            <person name="Walsh D.A."/>
            <person name="Denef V.J."/>
            <person name="McMahon K.D."/>
            <person name="Konstantinidis K.T."/>
            <person name="Eloe-Fadrosh E.A."/>
            <person name="Kyrpides N.C."/>
            <person name="Woyke T."/>
        </authorList>
    </citation>
    <scope>NUCLEOTIDE SEQUENCE</scope>
    <source>
        <strain evidence="3">GVMAG-S-1101171-111</strain>
    </source>
</reference>
<dbReference type="AlphaFoldDB" id="A0A6C0ASI4"/>
<organism evidence="3">
    <name type="scientific">viral metagenome</name>
    <dbReference type="NCBI Taxonomy" id="1070528"/>
    <lineage>
        <taxon>unclassified sequences</taxon>
        <taxon>metagenomes</taxon>
        <taxon>organismal metagenomes</taxon>
    </lineage>
</organism>
<dbReference type="EMBL" id="MN740804">
    <property type="protein sequence ID" value="QHS82688.1"/>
    <property type="molecule type" value="Genomic_DNA"/>
</dbReference>
<feature type="domain" description="MSV199" evidence="2">
    <location>
        <begin position="109"/>
        <end position="148"/>
    </location>
</feature>